<dbReference type="AlphaFoldDB" id="A0A9X9QB70"/>
<dbReference type="EMBL" id="CYRY02047219">
    <property type="protein sequence ID" value="VCX43160.1"/>
    <property type="molecule type" value="Genomic_DNA"/>
</dbReference>
<organism evidence="1 2">
    <name type="scientific">Gulo gulo</name>
    <name type="common">Wolverine</name>
    <name type="synonym">Gluton</name>
    <dbReference type="NCBI Taxonomy" id="48420"/>
    <lineage>
        <taxon>Eukaryota</taxon>
        <taxon>Metazoa</taxon>
        <taxon>Chordata</taxon>
        <taxon>Craniata</taxon>
        <taxon>Vertebrata</taxon>
        <taxon>Euteleostomi</taxon>
        <taxon>Mammalia</taxon>
        <taxon>Eutheria</taxon>
        <taxon>Laurasiatheria</taxon>
        <taxon>Carnivora</taxon>
        <taxon>Caniformia</taxon>
        <taxon>Musteloidea</taxon>
        <taxon>Mustelidae</taxon>
        <taxon>Guloninae</taxon>
        <taxon>Gulo</taxon>
    </lineage>
</organism>
<evidence type="ECO:0000313" key="2">
    <source>
        <dbReference type="Proteomes" id="UP000269945"/>
    </source>
</evidence>
<protein>
    <submittedName>
        <fullName evidence="1">Uncharacterized protein</fullName>
    </submittedName>
</protein>
<accession>A0A9X9QB70</accession>
<comment type="caution">
    <text evidence="1">The sequence shown here is derived from an EMBL/GenBank/DDBJ whole genome shotgun (WGS) entry which is preliminary data.</text>
</comment>
<sequence length="35" mass="3973">MDSPIRKSPDHVCHFMLAPQAIGDIWIISSGMRDF</sequence>
<proteinExistence type="predicted"/>
<dbReference type="Proteomes" id="UP000269945">
    <property type="component" value="Unassembled WGS sequence"/>
</dbReference>
<gene>
    <name evidence="1" type="ORF">BN2614_LOCUS1</name>
</gene>
<evidence type="ECO:0000313" key="1">
    <source>
        <dbReference type="EMBL" id="VCX43160.1"/>
    </source>
</evidence>
<reference evidence="1 2" key="1">
    <citation type="submission" date="2018-10" db="EMBL/GenBank/DDBJ databases">
        <authorList>
            <person name="Ekblom R."/>
            <person name="Jareborg N."/>
        </authorList>
    </citation>
    <scope>NUCLEOTIDE SEQUENCE [LARGE SCALE GENOMIC DNA]</scope>
    <source>
        <tissue evidence="1">Muscle</tissue>
    </source>
</reference>
<name>A0A9X9QB70_GULGU</name>
<keyword evidence="2" id="KW-1185">Reference proteome</keyword>